<dbReference type="InterPro" id="IPR042998">
    <property type="entry name" value="PLIN1"/>
</dbReference>
<organism evidence="5 6">
    <name type="scientific">Culter alburnus</name>
    <name type="common">Topmouth culter</name>
    <dbReference type="NCBI Taxonomy" id="194366"/>
    <lineage>
        <taxon>Eukaryota</taxon>
        <taxon>Metazoa</taxon>
        <taxon>Chordata</taxon>
        <taxon>Craniata</taxon>
        <taxon>Vertebrata</taxon>
        <taxon>Euteleostomi</taxon>
        <taxon>Actinopterygii</taxon>
        <taxon>Neopterygii</taxon>
        <taxon>Teleostei</taxon>
        <taxon>Ostariophysi</taxon>
        <taxon>Cypriniformes</taxon>
        <taxon>Xenocyprididae</taxon>
        <taxon>Xenocypridinae</taxon>
        <taxon>Culter</taxon>
    </lineage>
</organism>
<evidence type="ECO:0008006" key="7">
    <source>
        <dbReference type="Google" id="ProtNLM"/>
    </source>
</evidence>
<proteinExistence type="inferred from homology"/>
<comment type="similarity">
    <text evidence="2">Belongs to the perilipin family.</text>
</comment>
<protein>
    <recommendedName>
        <fullName evidence="7">Perilipin</fullName>
    </recommendedName>
</protein>
<feature type="compositionally biased region" description="Basic and acidic residues" evidence="4">
    <location>
        <begin position="405"/>
        <end position="430"/>
    </location>
</feature>
<evidence type="ECO:0000256" key="4">
    <source>
        <dbReference type="SAM" id="MobiDB-lite"/>
    </source>
</evidence>
<dbReference type="PANTHER" id="PTHR47138">
    <property type="entry name" value="PERILIPIN-1"/>
    <property type="match status" value="1"/>
</dbReference>
<keyword evidence="3" id="KW-0551">Lipid droplet</keyword>
<dbReference type="InterPro" id="IPR004279">
    <property type="entry name" value="Perilipin"/>
</dbReference>
<feature type="region of interest" description="Disordered" evidence="4">
    <location>
        <begin position="447"/>
        <end position="484"/>
    </location>
</feature>
<reference evidence="5 6" key="1">
    <citation type="submission" date="2024-05" db="EMBL/GenBank/DDBJ databases">
        <title>A high-quality chromosomal-level genome assembly of Topmouth culter (Culter alburnus).</title>
        <authorList>
            <person name="Zhao H."/>
        </authorList>
    </citation>
    <scope>NUCLEOTIDE SEQUENCE [LARGE SCALE GENOMIC DNA]</scope>
    <source>
        <strain evidence="5">CATC2023</strain>
        <tissue evidence="5">Muscle</tissue>
    </source>
</reference>
<dbReference type="AlphaFoldDB" id="A0AAW1ZDV6"/>
<dbReference type="Gene3D" id="1.20.120.340">
    <property type="entry name" value="Flagellar protein FliS"/>
    <property type="match status" value="1"/>
</dbReference>
<dbReference type="Pfam" id="PF03036">
    <property type="entry name" value="Perilipin"/>
    <property type="match status" value="1"/>
</dbReference>
<comment type="subcellular location">
    <subcellularLocation>
        <location evidence="1">Lipid droplet</location>
    </subcellularLocation>
</comment>
<dbReference type="Proteomes" id="UP001479290">
    <property type="component" value="Unassembled WGS sequence"/>
</dbReference>
<evidence type="ECO:0000256" key="3">
    <source>
        <dbReference type="ARBA" id="ARBA00022677"/>
    </source>
</evidence>
<dbReference type="GO" id="GO:0006629">
    <property type="term" value="P:lipid metabolic process"/>
    <property type="evidence" value="ECO:0007669"/>
    <property type="project" value="InterPro"/>
</dbReference>
<evidence type="ECO:0000256" key="1">
    <source>
        <dbReference type="ARBA" id="ARBA00004502"/>
    </source>
</evidence>
<keyword evidence="6" id="KW-1185">Reference proteome</keyword>
<sequence length="484" mass="52388">MASEKKDTGEVLKDQNVFLRILNLRSVNAALESIEKTYISTKQSHPIIRSVCGLYEKGVSRAGSLALWSMQPALHVLEPQLIAANSMACRGLDRLEEKVPALQSPPAELTANIKELMSSTLKTAKDGIAGPIKHTSNVMLGKVSTGYQQSKNAMSNGIQYVLNSKLVYLAEQRANRALSVTENLFEYVLPVSSAETEDDGSMAGQAPDVGASGPKPSFSRLRELAGTVCRRAFEKTAAQLQRSKRQGQELVTQIPGVSPLVEYTMKTMKTLGGVILGLPSSVAAFLKDGQQHSPQKEVTNNEHEQLESNGLPSLVSGLGQQLLKVYESVVANVEKTPQTSFNLAKDGVNIVLGSLGTVMERALHNLSYYGLIPRRTSRPEGGSQLAGKDGAEECLSGSLVLESSVGDHMHSPNDNFEKQPLETTEPKEISEKTCQLKKKVMKQIPMQQKVVLGGSNKKLSNHISSRKSLTDCTQNSSSSSRNAE</sequence>
<dbReference type="EMBL" id="JAWDJR010000018">
    <property type="protein sequence ID" value="KAK9959053.1"/>
    <property type="molecule type" value="Genomic_DNA"/>
</dbReference>
<name>A0AAW1ZDV6_CULAL</name>
<evidence type="ECO:0000313" key="6">
    <source>
        <dbReference type="Proteomes" id="UP001479290"/>
    </source>
</evidence>
<feature type="region of interest" description="Disordered" evidence="4">
    <location>
        <begin position="404"/>
        <end position="430"/>
    </location>
</feature>
<accession>A0AAW1ZDV6</accession>
<dbReference type="GO" id="GO:0005811">
    <property type="term" value="C:lipid droplet"/>
    <property type="evidence" value="ECO:0007669"/>
    <property type="project" value="UniProtKB-SubCell"/>
</dbReference>
<evidence type="ECO:0000313" key="5">
    <source>
        <dbReference type="EMBL" id="KAK9959053.1"/>
    </source>
</evidence>
<comment type="caution">
    <text evidence="5">The sequence shown here is derived from an EMBL/GenBank/DDBJ whole genome shotgun (WGS) entry which is preliminary data.</text>
</comment>
<dbReference type="SUPFAM" id="SSF109775">
    <property type="entry name" value="Mannose-6-phosphate receptor binding protein 1 (Tip47), C-terminal domain"/>
    <property type="match status" value="1"/>
</dbReference>
<dbReference type="PANTHER" id="PTHR47138:SF1">
    <property type="entry name" value="PERILIPIN-1"/>
    <property type="match status" value="1"/>
</dbReference>
<gene>
    <name evidence="5" type="ORF">ABG768_011138</name>
</gene>
<feature type="compositionally biased region" description="Polar residues" evidence="4">
    <location>
        <begin position="457"/>
        <end position="484"/>
    </location>
</feature>
<evidence type="ECO:0000256" key="2">
    <source>
        <dbReference type="ARBA" id="ARBA00006311"/>
    </source>
</evidence>
<feature type="region of interest" description="Disordered" evidence="4">
    <location>
        <begin position="196"/>
        <end position="217"/>
    </location>
</feature>